<dbReference type="InterPro" id="IPR001041">
    <property type="entry name" value="2Fe-2S_ferredoxin-type"/>
</dbReference>
<dbReference type="InterPro" id="IPR050415">
    <property type="entry name" value="MRET"/>
</dbReference>
<dbReference type="Gene3D" id="2.40.30.10">
    <property type="entry name" value="Translation factors"/>
    <property type="match status" value="1"/>
</dbReference>
<dbReference type="PANTHER" id="PTHR47354">
    <property type="entry name" value="NADH OXIDOREDUCTASE HCR"/>
    <property type="match status" value="1"/>
</dbReference>
<keyword evidence="5" id="KW-1185">Reference proteome</keyword>
<dbReference type="RefSeq" id="WP_183961785.1">
    <property type="nucleotide sequence ID" value="NZ_JACHHP010000005.1"/>
</dbReference>
<dbReference type="GO" id="GO:0051536">
    <property type="term" value="F:iron-sulfur cluster binding"/>
    <property type="evidence" value="ECO:0007669"/>
    <property type="project" value="InterPro"/>
</dbReference>
<dbReference type="CDD" id="cd00207">
    <property type="entry name" value="fer2"/>
    <property type="match status" value="1"/>
</dbReference>
<dbReference type="Proteomes" id="UP000521199">
    <property type="component" value="Unassembled WGS sequence"/>
</dbReference>
<feature type="domain" description="2Fe-2S ferredoxin-type" evidence="2">
    <location>
        <begin position="288"/>
        <end position="370"/>
    </location>
</feature>
<proteinExistence type="predicted"/>
<dbReference type="CDD" id="cd06216">
    <property type="entry name" value="FNR_iron_sulfur_binding_2"/>
    <property type="match status" value="1"/>
</dbReference>
<organism evidence="4 5">
    <name type="scientific">Chiayiivirga flava</name>
    <dbReference type="NCBI Taxonomy" id="659595"/>
    <lineage>
        <taxon>Bacteria</taxon>
        <taxon>Pseudomonadati</taxon>
        <taxon>Pseudomonadota</taxon>
        <taxon>Gammaproteobacteria</taxon>
        <taxon>Lysobacterales</taxon>
        <taxon>Lysobacteraceae</taxon>
        <taxon>Chiayiivirga</taxon>
    </lineage>
</organism>
<accession>A0A7W8D7D7</accession>
<dbReference type="Pfam" id="PF00175">
    <property type="entry name" value="NAD_binding_1"/>
    <property type="match status" value="1"/>
</dbReference>
<comment type="caution">
    <text evidence="4">The sequence shown here is derived from an EMBL/GenBank/DDBJ whole genome shotgun (WGS) entry which is preliminary data.</text>
</comment>
<dbReference type="EMBL" id="JACHHP010000005">
    <property type="protein sequence ID" value="MBB5209245.1"/>
    <property type="molecule type" value="Genomic_DNA"/>
</dbReference>
<dbReference type="PANTHER" id="PTHR47354:SF3">
    <property type="entry name" value="OXIDOREDUCTASE-RELATED"/>
    <property type="match status" value="1"/>
</dbReference>
<feature type="region of interest" description="Disordered" evidence="1">
    <location>
        <begin position="1"/>
        <end position="20"/>
    </location>
</feature>
<evidence type="ECO:0000313" key="4">
    <source>
        <dbReference type="EMBL" id="MBB5209245.1"/>
    </source>
</evidence>
<dbReference type="PROSITE" id="PS51384">
    <property type="entry name" value="FAD_FR"/>
    <property type="match status" value="1"/>
</dbReference>
<evidence type="ECO:0000256" key="1">
    <source>
        <dbReference type="SAM" id="MobiDB-lite"/>
    </source>
</evidence>
<gene>
    <name evidence="4" type="ORF">HNQ52_002808</name>
</gene>
<name>A0A7W8D7D7_9GAMM</name>
<dbReference type="InterPro" id="IPR008333">
    <property type="entry name" value="Cbr1-like_FAD-bd_dom"/>
</dbReference>
<feature type="domain" description="FAD-binding FR-type" evidence="3">
    <location>
        <begin position="46"/>
        <end position="149"/>
    </location>
</feature>
<dbReference type="Gene3D" id="3.40.50.80">
    <property type="entry name" value="Nucleotide-binding domain of ferredoxin-NADP reductase (FNR) module"/>
    <property type="match status" value="1"/>
</dbReference>
<dbReference type="GO" id="GO:0016491">
    <property type="term" value="F:oxidoreductase activity"/>
    <property type="evidence" value="ECO:0007669"/>
    <property type="project" value="InterPro"/>
</dbReference>
<dbReference type="Pfam" id="PF00970">
    <property type="entry name" value="FAD_binding_6"/>
    <property type="match status" value="1"/>
</dbReference>
<dbReference type="SUPFAM" id="SSF52343">
    <property type="entry name" value="Ferredoxin reductase-like, C-terminal NADP-linked domain"/>
    <property type="match status" value="1"/>
</dbReference>
<dbReference type="AlphaFoldDB" id="A0A7W8D7D7"/>
<dbReference type="Gene3D" id="3.10.20.30">
    <property type="match status" value="1"/>
</dbReference>
<dbReference type="InterPro" id="IPR001433">
    <property type="entry name" value="OxRdtase_FAD/NAD-bd"/>
</dbReference>
<dbReference type="Pfam" id="PF00111">
    <property type="entry name" value="Fer2"/>
    <property type="match status" value="1"/>
</dbReference>
<dbReference type="PROSITE" id="PS51085">
    <property type="entry name" value="2FE2S_FER_2"/>
    <property type="match status" value="1"/>
</dbReference>
<evidence type="ECO:0000259" key="3">
    <source>
        <dbReference type="PROSITE" id="PS51384"/>
    </source>
</evidence>
<dbReference type="PRINTS" id="PR00406">
    <property type="entry name" value="CYTB5RDTASE"/>
</dbReference>
<evidence type="ECO:0000313" key="5">
    <source>
        <dbReference type="Proteomes" id="UP000521199"/>
    </source>
</evidence>
<dbReference type="InterPro" id="IPR017938">
    <property type="entry name" value="Riboflavin_synthase-like_b-brl"/>
</dbReference>
<dbReference type="InterPro" id="IPR036010">
    <property type="entry name" value="2Fe-2S_ferredoxin-like_sf"/>
</dbReference>
<evidence type="ECO:0000259" key="2">
    <source>
        <dbReference type="PROSITE" id="PS51085"/>
    </source>
</evidence>
<sequence>MKPQHQPVSAPAPRPAHSPRSALREVIGSVASPALFDFWAARVSRTWTWDRPLARIERIVSAAAGAATLVLRPNRHWRGCAPGQHVNVTVEIDGRRFVRPYSPSAIGAGQLELTVKAVDGGRVSTHLCRNARVGDVVELGPAFGAMCLPPDSAPVLLLAAGSGITPLMAMLRAHAAQRYAGPATLVYWARRREEFCFADELRALARQHATIEVRFVLTGEPASLPDEAEGRLDDHHVAAHCTTATHVFACGPDGFVERARAMLAPRAAGFVADAFTAPAVAFAASGTVAVTLARSGRTLALARGTSLLAALEANGLQPPSGCRMGICNTCACGKAAGTTRHLRTGEHDSEPASALRLCVNAASTDLVLDL</sequence>
<dbReference type="SUPFAM" id="SSF54292">
    <property type="entry name" value="2Fe-2S ferredoxin-like"/>
    <property type="match status" value="1"/>
</dbReference>
<dbReference type="InterPro" id="IPR039261">
    <property type="entry name" value="FNR_nucleotide-bd"/>
</dbReference>
<reference evidence="4 5" key="1">
    <citation type="submission" date="2020-08" db="EMBL/GenBank/DDBJ databases">
        <title>Genomic Encyclopedia of Type Strains, Phase IV (KMG-IV): sequencing the most valuable type-strain genomes for metagenomic binning, comparative biology and taxonomic classification.</title>
        <authorList>
            <person name="Goeker M."/>
        </authorList>
    </citation>
    <scope>NUCLEOTIDE SEQUENCE [LARGE SCALE GENOMIC DNA]</scope>
    <source>
        <strain evidence="4 5">DSM 24163</strain>
    </source>
</reference>
<protein>
    <submittedName>
        <fullName evidence="4">Ferredoxin-NADP reductase</fullName>
    </submittedName>
</protein>
<dbReference type="SUPFAM" id="SSF63380">
    <property type="entry name" value="Riboflavin synthase domain-like"/>
    <property type="match status" value="1"/>
</dbReference>
<dbReference type="InterPro" id="IPR012675">
    <property type="entry name" value="Beta-grasp_dom_sf"/>
</dbReference>
<dbReference type="InterPro" id="IPR017927">
    <property type="entry name" value="FAD-bd_FR_type"/>
</dbReference>